<dbReference type="PANTHER" id="PTHR46429">
    <property type="entry name" value="23S RRNA (GUANOSINE-2'-O-)-METHYLTRANSFERASE RLMB"/>
    <property type="match status" value="1"/>
</dbReference>
<dbReference type="Pfam" id="PF00588">
    <property type="entry name" value="SpoU_methylase"/>
    <property type="match status" value="1"/>
</dbReference>
<dbReference type="GO" id="GO:0005829">
    <property type="term" value="C:cytosol"/>
    <property type="evidence" value="ECO:0007669"/>
    <property type="project" value="TreeGrafter"/>
</dbReference>
<dbReference type="GO" id="GO:0006396">
    <property type="term" value="P:RNA processing"/>
    <property type="evidence" value="ECO:0007669"/>
    <property type="project" value="InterPro"/>
</dbReference>
<dbReference type="InterPro" id="IPR013123">
    <property type="entry name" value="SpoU_subst-bd"/>
</dbReference>
<reference evidence="5 6" key="1">
    <citation type="submission" date="2018-08" db="EMBL/GenBank/DDBJ databases">
        <title>A genome reference for cultivated species of the human gut microbiota.</title>
        <authorList>
            <person name="Zou Y."/>
            <person name="Xue W."/>
            <person name="Luo G."/>
        </authorList>
    </citation>
    <scope>NUCLEOTIDE SEQUENCE [LARGE SCALE GENOMIC DNA]</scope>
    <source>
        <strain evidence="5 6">AF18-46</strain>
    </source>
</reference>
<dbReference type="EMBL" id="QRWX01000001">
    <property type="protein sequence ID" value="RGT57512.1"/>
    <property type="molecule type" value="Genomic_DNA"/>
</dbReference>
<evidence type="ECO:0000256" key="3">
    <source>
        <dbReference type="ARBA" id="ARBA00022679"/>
    </source>
</evidence>
<dbReference type="CDD" id="cd18103">
    <property type="entry name" value="SpoU-like_RlmB"/>
    <property type="match status" value="1"/>
</dbReference>
<keyword evidence="3 5" id="KW-0808">Transferase</keyword>
<organism evidence="5 6">
    <name type="scientific">Solobacterium moorei</name>
    <dbReference type="NCBI Taxonomy" id="102148"/>
    <lineage>
        <taxon>Bacteria</taxon>
        <taxon>Bacillati</taxon>
        <taxon>Bacillota</taxon>
        <taxon>Erysipelotrichia</taxon>
        <taxon>Erysipelotrichales</taxon>
        <taxon>Erysipelotrichaceae</taxon>
        <taxon>Solobacterium</taxon>
    </lineage>
</organism>
<dbReference type="PANTHER" id="PTHR46429:SF1">
    <property type="entry name" value="23S RRNA (GUANOSINE-2'-O-)-METHYLTRANSFERASE RLMB"/>
    <property type="match status" value="1"/>
</dbReference>
<dbReference type="InterPro" id="IPR029026">
    <property type="entry name" value="tRNA_m1G_MTases_N"/>
</dbReference>
<dbReference type="FunFam" id="3.40.1280.10:FF:000008">
    <property type="entry name" value="Group 3 RNA methyltransferase TrmH"/>
    <property type="match status" value="1"/>
</dbReference>
<comment type="caution">
    <text evidence="5">The sequence shown here is derived from an EMBL/GenBank/DDBJ whole genome shotgun (WGS) entry which is preliminary data.</text>
</comment>
<accession>A0A412PH85</accession>
<gene>
    <name evidence="5" type="ORF">DWX20_00230</name>
</gene>
<dbReference type="AlphaFoldDB" id="A0A412PH85"/>
<keyword evidence="2 5" id="KW-0489">Methyltransferase</keyword>
<evidence type="ECO:0000259" key="4">
    <source>
        <dbReference type="SMART" id="SM00967"/>
    </source>
</evidence>
<dbReference type="InterPro" id="IPR004441">
    <property type="entry name" value="rRNA_MeTrfase_TrmH"/>
</dbReference>
<dbReference type="Gene3D" id="3.40.1280.10">
    <property type="match status" value="1"/>
</dbReference>
<comment type="similarity">
    <text evidence="1">Belongs to the class IV-like SAM-binding methyltransferase superfamily. RNA methyltransferase TrmH family.</text>
</comment>
<dbReference type="InterPro" id="IPR001537">
    <property type="entry name" value="SpoU_MeTrfase"/>
</dbReference>
<dbReference type="InterPro" id="IPR029028">
    <property type="entry name" value="Alpha/beta_knot_MTases"/>
</dbReference>
<sequence length="238" mass="26483">MAQFVYGKNVVKQMLMDNSKVKQIYMSVDDRDVERLARKQRVQLKRVDKKTLTQMTKTDRHQGVVAEVDPYRLYSVDEILQGVSENGKGLIIMLDELEDPHNLGAILRTADAIGATGVIFKKTNAVGLTATVAKVSAGAIDTVKCASVTNLSRTLEDLQKKGWWAVGTDMDGQDYRSVKYDFNTVLIIGNEGKGISRLLREKCDFVVSLPMRGKIESLNAAVSAGILMYSIYNMRFPL</sequence>
<dbReference type="SMART" id="SM00967">
    <property type="entry name" value="SpoU_sub_bind"/>
    <property type="match status" value="1"/>
</dbReference>
<dbReference type="SUPFAM" id="SSF55315">
    <property type="entry name" value="L30e-like"/>
    <property type="match status" value="1"/>
</dbReference>
<dbReference type="Proteomes" id="UP000284731">
    <property type="component" value="Unassembled WGS sequence"/>
</dbReference>
<evidence type="ECO:0000256" key="2">
    <source>
        <dbReference type="ARBA" id="ARBA00022603"/>
    </source>
</evidence>
<dbReference type="NCBIfam" id="TIGR00186">
    <property type="entry name" value="rRNA_methyl_3"/>
    <property type="match status" value="1"/>
</dbReference>
<evidence type="ECO:0000313" key="6">
    <source>
        <dbReference type="Proteomes" id="UP000284731"/>
    </source>
</evidence>
<protein>
    <submittedName>
        <fullName evidence="5">23S rRNA (Guanosine(2251)-2'-O)-methyltransferase RlmB</fullName>
    </submittedName>
</protein>
<feature type="domain" description="RNA 2-O ribose methyltransferase substrate binding" evidence="4">
    <location>
        <begin position="4"/>
        <end position="74"/>
    </location>
</feature>
<evidence type="ECO:0000256" key="1">
    <source>
        <dbReference type="ARBA" id="ARBA00007228"/>
    </source>
</evidence>
<dbReference type="GO" id="GO:0032259">
    <property type="term" value="P:methylation"/>
    <property type="evidence" value="ECO:0007669"/>
    <property type="project" value="UniProtKB-KW"/>
</dbReference>
<dbReference type="Pfam" id="PF08032">
    <property type="entry name" value="SpoU_sub_bind"/>
    <property type="match status" value="1"/>
</dbReference>
<dbReference type="GO" id="GO:0003723">
    <property type="term" value="F:RNA binding"/>
    <property type="evidence" value="ECO:0007669"/>
    <property type="project" value="InterPro"/>
</dbReference>
<dbReference type="RefSeq" id="WP_118764035.1">
    <property type="nucleotide sequence ID" value="NZ_CABJCF010000001.1"/>
</dbReference>
<dbReference type="InterPro" id="IPR029064">
    <property type="entry name" value="Ribosomal_eL30-like_sf"/>
</dbReference>
<evidence type="ECO:0000313" key="5">
    <source>
        <dbReference type="EMBL" id="RGT57512.1"/>
    </source>
</evidence>
<dbReference type="SUPFAM" id="SSF75217">
    <property type="entry name" value="alpha/beta knot"/>
    <property type="match status" value="1"/>
</dbReference>
<dbReference type="GO" id="GO:0008173">
    <property type="term" value="F:RNA methyltransferase activity"/>
    <property type="evidence" value="ECO:0007669"/>
    <property type="project" value="InterPro"/>
</dbReference>
<name>A0A412PH85_9FIRM</name>
<dbReference type="Gene3D" id="3.30.1330.30">
    <property type="match status" value="1"/>
</dbReference>
<proteinExistence type="inferred from homology"/>